<evidence type="ECO:0000259" key="2">
    <source>
        <dbReference type="PROSITE" id="PS51468"/>
    </source>
</evidence>
<dbReference type="InterPro" id="IPR036465">
    <property type="entry name" value="vWFA_dom_sf"/>
</dbReference>
<proteinExistence type="predicted"/>
<dbReference type="Pfam" id="PF00092">
    <property type="entry name" value="VWA"/>
    <property type="match status" value="1"/>
</dbReference>
<comment type="caution">
    <text evidence="3">The sequence shown here is derived from an EMBL/GenBank/DDBJ whole genome shotgun (WGS) entry which is preliminary data.</text>
</comment>
<dbReference type="Proteomes" id="UP000033393">
    <property type="component" value="Unassembled WGS sequence"/>
</dbReference>
<protein>
    <submittedName>
        <fullName evidence="3">Trypsin</fullName>
    </submittedName>
</protein>
<reference evidence="3 4" key="1">
    <citation type="submission" date="2015-02" db="EMBL/GenBank/DDBJ databases">
        <authorList>
            <person name="Ju K.-S."/>
            <person name="Doroghazi J.R."/>
            <person name="Metcalf W."/>
        </authorList>
    </citation>
    <scope>NUCLEOTIDE SEQUENCE [LARGE SCALE GENOMIC DNA]</scope>
    <source>
        <strain evidence="3 4">NRRL B-16140</strain>
    </source>
</reference>
<dbReference type="Gene3D" id="3.40.50.410">
    <property type="entry name" value="von Willebrand factor, type A domain"/>
    <property type="match status" value="1"/>
</dbReference>
<name>A0A0F0GMV3_LENAE</name>
<dbReference type="Pfam" id="PF08487">
    <property type="entry name" value="VIT"/>
    <property type="match status" value="1"/>
</dbReference>
<organism evidence="3 4">
    <name type="scientific">Lentzea aerocolonigenes</name>
    <name type="common">Lechevalieria aerocolonigenes</name>
    <name type="synonym">Saccharothrix aerocolonigenes</name>
    <dbReference type="NCBI Taxonomy" id="68170"/>
    <lineage>
        <taxon>Bacteria</taxon>
        <taxon>Bacillati</taxon>
        <taxon>Actinomycetota</taxon>
        <taxon>Actinomycetes</taxon>
        <taxon>Pseudonocardiales</taxon>
        <taxon>Pseudonocardiaceae</taxon>
        <taxon>Lentzea</taxon>
    </lineage>
</organism>
<gene>
    <name evidence="3" type="ORF">UK23_33845</name>
</gene>
<dbReference type="EMBL" id="JYJG01000299">
    <property type="protein sequence ID" value="KJK43262.1"/>
    <property type="molecule type" value="Genomic_DNA"/>
</dbReference>
<dbReference type="AlphaFoldDB" id="A0A0F0GMV3"/>
<dbReference type="PROSITE" id="PS51468">
    <property type="entry name" value="VIT"/>
    <property type="match status" value="1"/>
</dbReference>
<evidence type="ECO:0000313" key="3">
    <source>
        <dbReference type="EMBL" id="KJK43262.1"/>
    </source>
</evidence>
<dbReference type="SMART" id="SM00327">
    <property type="entry name" value="VWA"/>
    <property type="match status" value="1"/>
</dbReference>
<dbReference type="RefSeq" id="WP_045315802.1">
    <property type="nucleotide sequence ID" value="NZ_JYJG01000299.1"/>
</dbReference>
<dbReference type="PANTHER" id="PTHR45737:SF6">
    <property type="entry name" value="VON WILLEBRAND FACTOR A DOMAIN-CONTAINING PROTEIN 5A"/>
    <property type="match status" value="1"/>
</dbReference>
<feature type="domain" description="VIT" evidence="2">
    <location>
        <begin position="21"/>
        <end position="149"/>
    </location>
</feature>
<feature type="domain" description="VWFA" evidence="1">
    <location>
        <begin position="298"/>
        <end position="472"/>
    </location>
</feature>
<evidence type="ECO:0000259" key="1">
    <source>
        <dbReference type="PROSITE" id="PS50234"/>
    </source>
</evidence>
<keyword evidence="4" id="KW-1185">Reference proteome</keyword>
<dbReference type="OrthoDB" id="186919at2"/>
<dbReference type="InterPro" id="IPR013694">
    <property type="entry name" value="VIT"/>
</dbReference>
<dbReference type="SUPFAM" id="SSF53300">
    <property type="entry name" value="vWA-like"/>
    <property type="match status" value="1"/>
</dbReference>
<evidence type="ECO:0000313" key="4">
    <source>
        <dbReference type="Proteomes" id="UP000033393"/>
    </source>
</evidence>
<dbReference type="PROSITE" id="PS50234">
    <property type="entry name" value="VWFA"/>
    <property type="match status" value="1"/>
</dbReference>
<dbReference type="PANTHER" id="PTHR45737">
    <property type="entry name" value="VON WILLEBRAND FACTOR A DOMAIN-CONTAINING PROTEIN 5A"/>
    <property type="match status" value="1"/>
</dbReference>
<dbReference type="SMART" id="SM00609">
    <property type="entry name" value="VIT"/>
    <property type="match status" value="1"/>
</dbReference>
<dbReference type="InterPro" id="IPR002035">
    <property type="entry name" value="VWF_A"/>
</dbReference>
<sequence length="762" mass="81870">MTFSVAPMRPAELDRIGLVSEDAGVGALRTERGNLPLERLDVRATITGLIGRVVLTTGFVNTYDTALEATYVFPLPDRAAVTGMKMTAGDRTVEAELQERAQARQTYDDAIAAGRQASIVEEERPDVFTMRVGNIPAGERVTVELTLVGPLVFEDGAATFRFPLVVAPRYVPGAPLEGPSVGDGYADDTDVVPDASRITPPVLLPGFPNPVRLSIGVEIDPAGLELGEVRSSLHTVAQEGNTVAVAPGERVDRDFVLRLAYAGNSSAAVCVPDADSDEGTYQVTVLPPDLDTPVRPRDVVLLLDRSGSMSGWKMVAARRAAARIVDTLTADDTFSVITFDDRLERPDLGTGLVTATDRHRFRAVEHLAAVQARGGTEMFQPLLEGLTLLAKATSERDPVLVLVTDGQVGNEDQLLRDIAPVINRTRIHAVGIDTAVNAGFLGRLAAAGAGRCELVESEDRLDEAMTHIQRRIGAPVITDVVVSPESSLPKQPTAIYPGVPLVVFGRYTGLPEAFTVRGRTRDGAQWHQTVAVLEQSEPAVRAQWARAALRDLEDRYATGDRAVEDQIVQTSLRYGVLCRFTAFVAVDEKVVSDGTVHRVVQPVELPSGWQPQQLSMQAGGYGGPPMPTFAAAPAAFPPPAAPQAFAPLSRMAAPKMMVPGGGGGAPAPDNPAELREIVATEVRRLERDAALPAWERRDLLADLASRLGTLLAGKHGSAYEPLRQLVAELNAGGDVDKLWARAREVLQEFAGAGKERRRKFWR</sequence>
<dbReference type="PATRIC" id="fig|68170.10.peg.8764"/>
<accession>A0A0F0GMV3</accession>
<dbReference type="STRING" id="68170.GCA_000974445_05028"/>